<keyword evidence="11" id="KW-1185">Reference proteome</keyword>
<evidence type="ECO:0000313" key="10">
    <source>
        <dbReference type="EMBL" id="QLQ78174.1"/>
    </source>
</evidence>
<dbReference type="InterPro" id="IPR028386">
    <property type="entry name" value="CENP-C/Mif2/cnp3"/>
</dbReference>
<comment type="similarity">
    <text evidence="2">Belongs to the CENP-C/MIF2 family.</text>
</comment>
<feature type="compositionally biased region" description="Polar residues" evidence="7">
    <location>
        <begin position="98"/>
        <end position="108"/>
    </location>
</feature>
<feature type="region of interest" description="Disordered" evidence="7">
    <location>
        <begin position="350"/>
        <end position="384"/>
    </location>
</feature>
<feature type="compositionally biased region" description="Basic residues" evidence="7">
    <location>
        <begin position="351"/>
        <end position="362"/>
    </location>
</feature>
<keyword evidence="3" id="KW-0238">DNA-binding</keyword>
<dbReference type="InterPro" id="IPR025974">
    <property type="entry name" value="Mif2/CENP-C_cupin"/>
</dbReference>
<dbReference type="PANTHER" id="PTHR16684">
    <property type="entry name" value="CENTROMERE PROTEIN C"/>
    <property type="match status" value="1"/>
</dbReference>
<dbReference type="InterPro" id="IPR028929">
    <property type="entry name" value="Mif2_N"/>
</dbReference>
<dbReference type="Proteomes" id="UP000510647">
    <property type="component" value="Chromosome 1"/>
</dbReference>
<dbReference type="OrthoDB" id="1939643at2759"/>
<dbReference type="Pfam" id="PF15624">
    <property type="entry name" value="Mif2_N"/>
    <property type="match status" value="1"/>
</dbReference>
<feature type="region of interest" description="Disordered" evidence="7">
    <location>
        <begin position="148"/>
        <end position="278"/>
    </location>
</feature>
<dbReference type="GO" id="GO:0051455">
    <property type="term" value="P:spindle attachment to meiosis I kinetochore"/>
    <property type="evidence" value="ECO:0007669"/>
    <property type="project" value="TreeGrafter"/>
</dbReference>
<dbReference type="GO" id="GO:0000776">
    <property type="term" value="C:kinetochore"/>
    <property type="evidence" value="ECO:0007669"/>
    <property type="project" value="InterPro"/>
</dbReference>
<feature type="region of interest" description="Disordered" evidence="7">
    <location>
        <begin position="545"/>
        <end position="591"/>
    </location>
</feature>
<dbReference type="InterPro" id="IPR011051">
    <property type="entry name" value="RmlC_Cupin_sf"/>
</dbReference>
<dbReference type="Pfam" id="PF11699">
    <property type="entry name" value="CENP-C_C"/>
    <property type="match status" value="1"/>
</dbReference>
<sequence>MDYMSLGIRSRKTGLNVKDNVKKDEYSMENIDDFFNDDDSSVASTRNKVGRRSTMLSLMSNNENFPAPIVESRRESLTLETKRFKVPSGVADSRRSTRLSQQFQQDPGSSFPLGTIKEQQANDYGAAEVGRTTPPAGPEPYAYDYEENSLRESPSIRLTPQAEKTATYSKPPDLIEDDEDTRDFTSLNTSENALLEDELDDDYVGESEEDGDYVEGESILQDGHSSDDTEDSSDSDSTSQENDSDTDRERRGKLGGPRYGKRHGFVPDSPTEVYDSDEEYIQSQAADLIGNDNFHRPEGVRRSTRVKVAPLEYWRNEKIVYKKKSDKPVLEIDKIITFDHDQDEEEERLLRGTKKQKKHTVRTRPYNYIPTGRPRGRPRKSKTSLIKDLNPNSDLLEEIRSGDVSAAEWLKFGILEAKVNINKDQMSDQIIAFAPNVSQSEQTKETEEESFSLEILFDKHKDQFASGILKLPTKGKKKLSDSFNAFVTFFVIQGILEVQLAGKSFIITEGSSFQVPAFNEYSFENKGNNEVKMFFVQVTVPTQRLEEEDNGAARSRATESSGFNNSDRVQEEPETPQQGLTSSSNMSMSEI</sequence>
<dbReference type="GO" id="GO:0019237">
    <property type="term" value="F:centromeric DNA binding"/>
    <property type="evidence" value="ECO:0007669"/>
    <property type="project" value="InterPro"/>
</dbReference>
<evidence type="ECO:0000259" key="9">
    <source>
        <dbReference type="Pfam" id="PF15624"/>
    </source>
</evidence>
<feature type="compositionally biased region" description="Acidic residues" evidence="7">
    <location>
        <begin position="194"/>
        <end position="215"/>
    </location>
</feature>
<proteinExistence type="inferred from homology"/>
<feature type="compositionally biased region" description="Polar residues" evidence="7">
    <location>
        <begin position="156"/>
        <end position="168"/>
    </location>
</feature>
<dbReference type="PANTHER" id="PTHR16684:SF11">
    <property type="entry name" value="CENTROMERE PROTEIN C"/>
    <property type="match status" value="1"/>
</dbReference>
<evidence type="ECO:0000256" key="5">
    <source>
        <dbReference type="ARBA" id="ARBA00057947"/>
    </source>
</evidence>
<dbReference type="InterPro" id="IPR014710">
    <property type="entry name" value="RmlC-like_jellyroll"/>
</dbReference>
<dbReference type="FunFam" id="2.60.120.10:FF:000033">
    <property type="entry name" value="Centromere protein C 1"/>
    <property type="match status" value="1"/>
</dbReference>
<keyword evidence="4" id="KW-0539">Nucleus</keyword>
<feature type="compositionally biased region" description="Polar residues" evidence="7">
    <location>
        <begin position="575"/>
        <end position="591"/>
    </location>
</feature>
<organism evidence="10 11">
    <name type="scientific">Torulaspora globosa</name>
    <dbReference type="NCBI Taxonomy" id="48254"/>
    <lineage>
        <taxon>Eukaryota</taxon>
        <taxon>Fungi</taxon>
        <taxon>Dikarya</taxon>
        <taxon>Ascomycota</taxon>
        <taxon>Saccharomycotina</taxon>
        <taxon>Saccharomycetes</taxon>
        <taxon>Saccharomycetales</taxon>
        <taxon>Saccharomycetaceae</taxon>
        <taxon>Torulaspora</taxon>
    </lineage>
</organism>
<dbReference type="SUPFAM" id="SSF51182">
    <property type="entry name" value="RmlC-like cupins"/>
    <property type="match status" value="1"/>
</dbReference>
<evidence type="ECO:0000256" key="6">
    <source>
        <dbReference type="ARBA" id="ARBA00075033"/>
    </source>
</evidence>
<protein>
    <recommendedName>
        <fullName evidence="6">CENP-C homolog</fullName>
    </recommendedName>
</protein>
<dbReference type="AlphaFoldDB" id="A0A7H9HJX8"/>
<dbReference type="GO" id="GO:0051382">
    <property type="term" value="P:kinetochore assembly"/>
    <property type="evidence" value="ECO:0007669"/>
    <property type="project" value="InterPro"/>
</dbReference>
<evidence type="ECO:0000313" key="11">
    <source>
        <dbReference type="Proteomes" id="UP000510647"/>
    </source>
</evidence>
<comment type="subcellular location">
    <subcellularLocation>
        <location evidence="1">Nucleus</location>
    </subcellularLocation>
</comment>
<name>A0A7H9HJX8_9SACH</name>
<dbReference type="EMBL" id="CP059267">
    <property type="protein sequence ID" value="QLQ78174.1"/>
    <property type="molecule type" value="Genomic_DNA"/>
</dbReference>
<evidence type="ECO:0000256" key="4">
    <source>
        <dbReference type="ARBA" id="ARBA00023242"/>
    </source>
</evidence>
<gene>
    <name evidence="10" type="ORF">HG537_0A04210</name>
</gene>
<comment type="function">
    <text evidence="5">Component of the kinetochore, a multiprotein complex that assembles on centromeric DNA and attaches chromosomes to spindle microtubules, mediating chromosome segregation and sister chromatid segregation during meiosis and mitosis. Component of the inner kinetochore constitutive centromere-associated network (CCAN), which serves as a structural platform for outer kinetochore assembly.</text>
</comment>
<evidence type="ECO:0000256" key="1">
    <source>
        <dbReference type="ARBA" id="ARBA00004123"/>
    </source>
</evidence>
<evidence type="ECO:0000256" key="2">
    <source>
        <dbReference type="ARBA" id="ARBA00010291"/>
    </source>
</evidence>
<dbReference type="CDD" id="cd06993">
    <property type="entry name" value="cupin_CENP-C_C"/>
    <property type="match status" value="1"/>
</dbReference>
<feature type="domain" description="Mif2 N-terminal" evidence="9">
    <location>
        <begin position="3"/>
        <end position="89"/>
    </location>
</feature>
<dbReference type="Gene3D" id="2.60.120.10">
    <property type="entry name" value="Jelly Rolls"/>
    <property type="match status" value="1"/>
</dbReference>
<accession>A0A7H9HJX8</accession>
<evidence type="ECO:0000256" key="3">
    <source>
        <dbReference type="ARBA" id="ARBA00023125"/>
    </source>
</evidence>
<evidence type="ECO:0000256" key="7">
    <source>
        <dbReference type="SAM" id="MobiDB-lite"/>
    </source>
</evidence>
<feature type="region of interest" description="Disordered" evidence="7">
    <location>
        <begin position="87"/>
        <end position="115"/>
    </location>
</feature>
<feature type="domain" description="Mif2/CENP-C cupin" evidence="8">
    <location>
        <begin position="451"/>
        <end position="537"/>
    </location>
</feature>
<feature type="compositionally biased region" description="Polar residues" evidence="7">
    <location>
        <begin position="558"/>
        <end position="567"/>
    </location>
</feature>
<reference evidence="10 11" key="1">
    <citation type="submission" date="2020-06" db="EMBL/GenBank/DDBJ databases">
        <title>The yeast mating-type switching endonuclease HO is a domesticated member of an unorthodox homing genetic element family.</title>
        <authorList>
            <person name="Coughlan A.Y."/>
            <person name="Lombardi L."/>
            <person name="Braun-Galleani S."/>
            <person name="Martos A.R."/>
            <person name="Galeote V."/>
            <person name="Bigey F."/>
            <person name="Dequin S."/>
            <person name="Byrne K.P."/>
            <person name="Wolfe K.H."/>
        </authorList>
    </citation>
    <scope>NUCLEOTIDE SEQUENCE [LARGE SCALE GENOMIC DNA]</scope>
    <source>
        <strain evidence="10 11">CBS2947</strain>
    </source>
</reference>
<dbReference type="GO" id="GO:0005634">
    <property type="term" value="C:nucleus"/>
    <property type="evidence" value="ECO:0007669"/>
    <property type="project" value="UniProtKB-SubCell"/>
</dbReference>
<dbReference type="GO" id="GO:0051315">
    <property type="term" value="P:attachment of mitotic spindle microtubules to kinetochore"/>
    <property type="evidence" value="ECO:0007669"/>
    <property type="project" value="TreeGrafter"/>
</dbReference>
<evidence type="ECO:0000259" key="8">
    <source>
        <dbReference type="Pfam" id="PF11699"/>
    </source>
</evidence>